<dbReference type="Proteomes" id="UP000494365">
    <property type="component" value="Unassembled WGS sequence"/>
</dbReference>
<keyword evidence="2" id="KW-1185">Reference proteome</keyword>
<dbReference type="AlphaFoldDB" id="A0A6S7B961"/>
<dbReference type="RefSeq" id="WP_175150307.1">
    <property type="nucleotide sequence ID" value="NZ_CADIKK010000013.1"/>
</dbReference>
<sequence length="60" mass="6134">MHLFYGGSPDPVLRLGPGDPFTGISGGEDVWNVVDGSGGAGFAAGVWIFADLTMPSVLQP</sequence>
<proteinExistence type="predicted"/>
<evidence type="ECO:0000313" key="1">
    <source>
        <dbReference type="EMBL" id="CAB3790212.1"/>
    </source>
</evidence>
<reference evidence="1 2" key="1">
    <citation type="submission" date="2020-04" db="EMBL/GenBank/DDBJ databases">
        <authorList>
            <person name="De Canck E."/>
        </authorList>
    </citation>
    <scope>NUCLEOTIDE SEQUENCE [LARGE SCALE GENOMIC DNA]</scope>
    <source>
        <strain evidence="1 2">LMG 28614</strain>
    </source>
</reference>
<accession>A0A6S7B961</accession>
<gene>
    <name evidence="1" type="ORF">LMG28614_03023</name>
</gene>
<dbReference type="EMBL" id="CADIKK010000013">
    <property type="protein sequence ID" value="CAB3790212.1"/>
    <property type="molecule type" value="Genomic_DNA"/>
</dbReference>
<evidence type="ECO:0000313" key="2">
    <source>
        <dbReference type="Proteomes" id="UP000494365"/>
    </source>
</evidence>
<organism evidence="1 2">
    <name type="scientific">Paraburkholderia ultramafica</name>
    <dbReference type="NCBI Taxonomy" id="1544867"/>
    <lineage>
        <taxon>Bacteria</taxon>
        <taxon>Pseudomonadati</taxon>
        <taxon>Pseudomonadota</taxon>
        <taxon>Betaproteobacteria</taxon>
        <taxon>Burkholderiales</taxon>
        <taxon>Burkholderiaceae</taxon>
        <taxon>Paraburkholderia</taxon>
    </lineage>
</organism>
<name>A0A6S7B961_9BURK</name>
<protein>
    <submittedName>
        <fullName evidence="1">Uncharacterized protein</fullName>
    </submittedName>
</protein>